<comment type="subcellular location">
    <subcellularLocation>
        <location evidence="1">Nucleus</location>
    </subcellularLocation>
</comment>
<reference evidence="10" key="1">
    <citation type="submission" date="2025-04" db="UniProtKB">
        <authorList>
            <consortium name="RefSeq"/>
        </authorList>
    </citation>
    <scope>IDENTIFICATION</scope>
    <source>
        <tissue evidence="10">Whole insect</tissue>
    </source>
</reference>
<dbReference type="RefSeq" id="XP_028129469.1">
    <property type="nucleotide sequence ID" value="XM_028273668.1"/>
</dbReference>
<dbReference type="Proteomes" id="UP001652700">
    <property type="component" value="Unplaced"/>
</dbReference>
<proteinExistence type="predicted"/>
<keyword evidence="3" id="KW-0238">DNA-binding</keyword>
<evidence type="ECO:0000256" key="2">
    <source>
        <dbReference type="ARBA" id="ARBA00023015"/>
    </source>
</evidence>
<dbReference type="KEGG" id="dvv:114325574"/>
<evidence type="ECO:0000259" key="7">
    <source>
        <dbReference type="Pfam" id="PF13837"/>
    </source>
</evidence>
<keyword evidence="9" id="KW-1185">Reference proteome</keyword>
<keyword evidence="2" id="KW-0805">Transcription regulation</keyword>
<dbReference type="InParanoid" id="A0A6P7F1I1"/>
<dbReference type="PANTHER" id="PTHR21654">
    <property type="entry name" value="FI21293P1"/>
    <property type="match status" value="1"/>
</dbReference>
<dbReference type="Gene3D" id="1.10.10.60">
    <property type="entry name" value="Homeodomain-like"/>
    <property type="match status" value="1"/>
</dbReference>
<dbReference type="PANTHER" id="PTHR21654:SF84">
    <property type="entry name" value="SI:DKEY-66I24.7"/>
    <property type="match status" value="1"/>
</dbReference>
<dbReference type="EnsemblMetazoa" id="XM_028273668.2">
    <property type="protein sequence ID" value="XP_028129469.1"/>
    <property type="gene ID" value="LOC114325574"/>
</dbReference>
<evidence type="ECO:0000256" key="4">
    <source>
        <dbReference type="ARBA" id="ARBA00023163"/>
    </source>
</evidence>
<reference evidence="8" key="2">
    <citation type="submission" date="2025-05" db="UniProtKB">
        <authorList>
            <consortium name="EnsemblMetazoa"/>
        </authorList>
    </citation>
    <scope>IDENTIFICATION</scope>
</reference>
<evidence type="ECO:0000313" key="10">
    <source>
        <dbReference type="RefSeq" id="XP_028129469.1"/>
    </source>
</evidence>
<evidence type="ECO:0000256" key="1">
    <source>
        <dbReference type="ARBA" id="ARBA00004123"/>
    </source>
</evidence>
<keyword evidence="6" id="KW-0175">Coiled coil</keyword>
<evidence type="ECO:0000256" key="6">
    <source>
        <dbReference type="SAM" id="Coils"/>
    </source>
</evidence>
<dbReference type="AlphaFoldDB" id="A0A6P7F1I1"/>
<evidence type="ECO:0000256" key="3">
    <source>
        <dbReference type="ARBA" id="ARBA00023125"/>
    </source>
</evidence>
<organism evidence="10">
    <name type="scientific">Diabrotica virgifera virgifera</name>
    <name type="common">western corn rootworm</name>
    <dbReference type="NCBI Taxonomy" id="50390"/>
    <lineage>
        <taxon>Eukaryota</taxon>
        <taxon>Metazoa</taxon>
        <taxon>Ecdysozoa</taxon>
        <taxon>Arthropoda</taxon>
        <taxon>Hexapoda</taxon>
        <taxon>Insecta</taxon>
        <taxon>Pterygota</taxon>
        <taxon>Neoptera</taxon>
        <taxon>Endopterygota</taxon>
        <taxon>Coleoptera</taxon>
        <taxon>Polyphaga</taxon>
        <taxon>Cucujiformia</taxon>
        <taxon>Chrysomeloidea</taxon>
        <taxon>Chrysomelidae</taxon>
        <taxon>Galerucinae</taxon>
        <taxon>Diabroticina</taxon>
        <taxon>Diabroticites</taxon>
        <taxon>Diabrotica</taxon>
    </lineage>
</organism>
<dbReference type="GeneID" id="114325574"/>
<protein>
    <submittedName>
        <fullName evidence="10">Trihelix transcription factor GT-3a-like isoform X1</fullName>
    </submittedName>
</protein>
<evidence type="ECO:0000313" key="8">
    <source>
        <dbReference type="EnsemblMetazoa" id="XP_028129469.1"/>
    </source>
</evidence>
<keyword evidence="4" id="KW-0804">Transcription</keyword>
<feature type="domain" description="Myb/SANT-like DNA-binding" evidence="7">
    <location>
        <begin position="26"/>
        <end position="113"/>
    </location>
</feature>
<feature type="coiled-coil region" evidence="6">
    <location>
        <begin position="235"/>
        <end position="270"/>
    </location>
</feature>
<dbReference type="GO" id="GO:0005634">
    <property type="term" value="C:nucleus"/>
    <property type="evidence" value="ECO:0007669"/>
    <property type="project" value="UniProtKB-SubCell"/>
</dbReference>
<evidence type="ECO:0000256" key="5">
    <source>
        <dbReference type="ARBA" id="ARBA00023242"/>
    </source>
</evidence>
<name>A0A6P7F1I1_DIAVI</name>
<evidence type="ECO:0000313" key="9">
    <source>
        <dbReference type="Proteomes" id="UP001652700"/>
    </source>
</evidence>
<keyword evidence="5" id="KW-0539">Nucleus</keyword>
<dbReference type="Pfam" id="PF13837">
    <property type="entry name" value="Myb_DNA-bind_4"/>
    <property type="match status" value="1"/>
</dbReference>
<dbReference type="InterPro" id="IPR044822">
    <property type="entry name" value="Myb_DNA-bind_4"/>
</dbReference>
<dbReference type="GO" id="GO:0010468">
    <property type="term" value="P:regulation of gene expression"/>
    <property type="evidence" value="ECO:0007669"/>
    <property type="project" value="UniProtKB-ARBA"/>
</dbReference>
<dbReference type="GO" id="GO:0003677">
    <property type="term" value="F:DNA binding"/>
    <property type="evidence" value="ECO:0007669"/>
    <property type="project" value="UniProtKB-KW"/>
</dbReference>
<accession>A0A6P7F1I1</accession>
<sequence length="274" mass="32286">MENIKTEDLEGSPSNVIYITEEQRIEWNHDATRELLKVYDEKCDMLDSGIITTQKKLWELVSKDMNRKGYYYTGAQCENKWKTLKRNYRNKLEKLDKYGSKKRHCPFENEITEILSKRPQESMFSKSFNNSQKFSRITKNNSDQYFEINLNEPPGFSGTETSVSDKSHIKIIQNVDEEQLLQSADYIMQDSSAPQIVEELVELRKVITKQNRTNTEMLRQSNELHSKIVQYLDGAAQRETQNLELEETRMEQQNEVIKQMKIQNALLQKLLEKI</sequence>
<gene>
    <name evidence="10" type="primary">LOC114325574</name>
</gene>
<dbReference type="OrthoDB" id="10065625at2759"/>